<protein>
    <submittedName>
        <fullName evidence="2">Uncharacterized protein</fullName>
    </submittedName>
</protein>
<dbReference type="AlphaFoldDB" id="A0A067PN02"/>
<feature type="compositionally biased region" description="Polar residues" evidence="1">
    <location>
        <begin position="12"/>
        <end position="21"/>
    </location>
</feature>
<organism evidence="2 3">
    <name type="scientific">Jaapia argillacea MUCL 33604</name>
    <dbReference type="NCBI Taxonomy" id="933084"/>
    <lineage>
        <taxon>Eukaryota</taxon>
        <taxon>Fungi</taxon>
        <taxon>Dikarya</taxon>
        <taxon>Basidiomycota</taxon>
        <taxon>Agaricomycotina</taxon>
        <taxon>Agaricomycetes</taxon>
        <taxon>Agaricomycetidae</taxon>
        <taxon>Jaapiales</taxon>
        <taxon>Jaapiaceae</taxon>
        <taxon>Jaapia</taxon>
    </lineage>
</organism>
<proteinExistence type="predicted"/>
<dbReference type="HOGENOM" id="CLU_1886063_0_0_1"/>
<dbReference type="InParanoid" id="A0A067PN02"/>
<keyword evidence="3" id="KW-1185">Reference proteome</keyword>
<reference evidence="3" key="1">
    <citation type="journal article" date="2014" name="Proc. Natl. Acad. Sci. U.S.A.">
        <title>Extensive sampling of basidiomycete genomes demonstrates inadequacy of the white-rot/brown-rot paradigm for wood decay fungi.</title>
        <authorList>
            <person name="Riley R."/>
            <person name="Salamov A.A."/>
            <person name="Brown D.W."/>
            <person name="Nagy L.G."/>
            <person name="Floudas D."/>
            <person name="Held B.W."/>
            <person name="Levasseur A."/>
            <person name="Lombard V."/>
            <person name="Morin E."/>
            <person name="Otillar R."/>
            <person name="Lindquist E.A."/>
            <person name="Sun H."/>
            <person name="LaButti K.M."/>
            <person name="Schmutz J."/>
            <person name="Jabbour D."/>
            <person name="Luo H."/>
            <person name="Baker S.E."/>
            <person name="Pisabarro A.G."/>
            <person name="Walton J.D."/>
            <person name="Blanchette R.A."/>
            <person name="Henrissat B."/>
            <person name="Martin F."/>
            <person name="Cullen D."/>
            <person name="Hibbett D.S."/>
            <person name="Grigoriev I.V."/>
        </authorList>
    </citation>
    <scope>NUCLEOTIDE SEQUENCE [LARGE SCALE GENOMIC DNA]</scope>
    <source>
        <strain evidence="3">MUCL 33604</strain>
    </source>
</reference>
<accession>A0A067PN02</accession>
<feature type="region of interest" description="Disordered" evidence="1">
    <location>
        <begin position="1"/>
        <end position="24"/>
    </location>
</feature>
<evidence type="ECO:0000313" key="3">
    <source>
        <dbReference type="Proteomes" id="UP000027265"/>
    </source>
</evidence>
<evidence type="ECO:0000313" key="2">
    <source>
        <dbReference type="EMBL" id="KDQ51701.1"/>
    </source>
</evidence>
<gene>
    <name evidence="2" type="ORF">JAAARDRAFT_40944</name>
</gene>
<evidence type="ECO:0000256" key="1">
    <source>
        <dbReference type="SAM" id="MobiDB-lite"/>
    </source>
</evidence>
<name>A0A067PN02_9AGAM</name>
<dbReference type="EMBL" id="KL197746">
    <property type="protein sequence ID" value="KDQ51701.1"/>
    <property type="molecule type" value="Genomic_DNA"/>
</dbReference>
<sequence>MSKHSFLLPRMSSASSHSRTAYNRHPYDPQITSLTIFVVAIITTHAKPPPSRQYQPSLRFKAPSSPPTDDVCHPKLLHYVDLPTNQHLHHVRKHLQSSVTKPAPDYSHCHSIHHPNIYSSQLLIHNLCPRKRAGP</sequence>
<dbReference type="Proteomes" id="UP000027265">
    <property type="component" value="Unassembled WGS sequence"/>
</dbReference>